<evidence type="ECO:0000313" key="4">
    <source>
        <dbReference type="RefSeq" id="XP_027368344.1"/>
    </source>
</evidence>
<evidence type="ECO:0000313" key="3">
    <source>
        <dbReference type="Proteomes" id="UP000694853"/>
    </source>
</evidence>
<dbReference type="KEGG" id="aprc:113874308"/>
<reference evidence="4" key="2">
    <citation type="submission" date="2025-08" db="UniProtKB">
        <authorList>
            <consortium name="RefSeq"/>
        </authorList>
    </citation>
    <scope>IDENTIFICATION</scope>
    <source>
        <tissue evidence="4">Young leaves</tissue>
    </source>
</reference>
<feature type="domain" description="LOB" evidence="2">
    <location>
        <begin position="12"/>
        <end position="113"/>
    </location>
</feature>
<dbReference type="RefSeq" id="XP_027368344.1">
    <property type="nucleotide sequence ID" value="XM_027512543.1"/>
</dbReference>
<evidence type="ECO:0000256" key="1">
    <source>
        <dbReference type="ARBA" id="ARBA00005474"/>
    </source>
</evidence>
<gene>
    <name evidence="4" type="primary">LOC113874308</name>
</gene>
<dbReference type="PANTHER" id="PTHR31301">
    <property type="entry name" value="LOB DOMAIN-CONTAINING PROTEIN 4-RELATED"/>
    <property type="match status" value="1"/>
</dbReference>
<keyword evidence="3" id="KW-1185">Reference proteome</keyword>
<protein>
    <submittedName>
        <fullName evidence="4">LOB domain-containing protein 22-like</fullName>
    </submittedName>
</protein>
<organism evidence="3 4">
    <name type="scientific">Abrus precatorius</name>
    <name type="common">Indian licorice</name>
    <name type="synonym">Glycine abrus</name>
    <dbReference type="NCBI Taxonomy" id="3816"/>
    <lineage>
        <taxon>Eukaryota</taxon>
        <taxon>Viridiplantae</taxon>
        <taxon>Streptophyta</taxon>
        <taxon>Embryophyta</taxon>
        <taxon>Tracheophyta</taxon>
        <taxon>Spermatophyta</taxon>
        <taxon>Magnoliopsida</taxon>
        <taxon>eudicotyledons</taxon>
        <taxon>Gunneridae</taxon>
        <taxon>Pentapetalae</taxon>
        <taxon>rosids</taxon>
        <taxon>fabids</taxon>
        <taxon>Fabales</taxon>
        <taxon>Fabaceae</taxon>
        <taxon>Papilionoideae</taxon>
        <taxon>50 kb inversion clade</taxon>
        <taxon>NPAAA clade</taxon>
        <taxon>indigoferoid/millettioid clade</taxon>
        <taxon>Abreae</taxon>
        <taxon>Abrus</taxon>
    </lineage>
</organism>
<name>A0A8B8MM84_ABRPR</name>
<dbReference type="OrthoDB" id="1893065at2759"/>
<dbReference type="GeneID" id="113874308"/>
<dbReference type="InterPro" id="IPR004883">
    <property type="entry name" value="LOB"/>
</dbReference>
<evidence type="ECO:0000259" key="2">
    <source>
        <dbReference type="PROSITE" id="PS50891"/>
    </source>
</evidence>
<proteinExistence type="inferred from homology"/>
<dbReference type="Proteomes" id="UP000694853">
    <property type="component" value="Unplaced"/>
</dbReference>
<sequence length="203" mass="22841">MESNLSTSNNTQACAACRFQRRRCGSNCVLAPYFPHDRQNQFLNAHRLFGVGRITNMLKTLDPQNRDIAASTIIYQSDMRAIDPVGGCYSLIHHLQSQIESTEAELHLVLQHLASFKAQASSGNIINGTPQSYLESMPLELQQQQQQYVSYNPSQEDINTWALQNSIPLSHLSIEDNQEPVVDSGYDDQKPVLDFMNKINSDV</sequence>
<accession>A0A8B8MM84</accession>
<dbReference type="AlphaFoldDB" id="A0A8B8MM84"/>
<dbReference type="PANTHER" id="PTHR31301:SF105">
    <property type="entry name" value="LOB DOMAIN PROTEIN"/>
    <property type="match status" value="1"/>
</dbReference>
<reference evidence="3" key="1">
    <citation type="journal article" date="2019" name="Toxins">
        <title>Detection of Abrin-Like and Prepropulchellin-Like Toxin Genes and Transcripts Using Whole Genome Sequencing and Full-Length Transcript Sequencing of Abrus precatorius.</title>
        <authorList>
            <person name="Hovde B.T."/>
            <person name="Daligault H.E."/>
            <person name="Hanschen E.R."/>
            <person name="Kunde Y.A."/>
            <person name="Johnson M.B."/>
            <person name="Starkenburg S.R."/>
            <person name="Johnson S.L."/>
        </authorList>
    </citation>
    <scope>NUCLEOTIDE SEQUENCE [LARGE SCALE GENOMIC DNA]</scope>
</reference>
<comment type="similarity">
    <text evidence="1">Belongs to the LOB domain-containing protein family.</text>
</comment>
<dbReference type="Pfam" id="PF03195">
    <property type="entry name" value="LOB"/>
    <property type="match status" value="1"/>
</dbReference>
<dbReference type="PROSITE" id="PS50891">
    <property type="entry name" value="LOB"/>
    <property type="match status" value="1"/>
</dbReference>